<name>A0A923NG00_9FIRM</name>
<keyword evidence="1" id="KW-0812">Transmembrane</keyword>
<proteinExistence type="predicted"/>
<accession>A0A923NG00</accession>
<dbReference type="RefSeq" id="WP_187301475.1">
    <property type="nucleotide sequence ID" value="NZ_JACRYT010000001.1"/>
</dbReference>
<dbReference type="AlphaFoldDB" id="A0A923NG00"/>
<protein>
    <submittedName>
        <fullName evidence="2">Uncharacterized protein</fullName>
    </submittedName>
</protein>
<sequence length="111" mass="13075">MNEKPSRVVKELESKPTVTGKLWVTDVFFVIFYMALAFALMGAVHSMLKPFYLLFSLGMSIFLTARSTVNRRRRNYESLFLLIKRDTAVYHSLCIEEERRKLQEDEAYLEE</sequence>
<evidence type="ECO:0000256" key="1">
    <source>
        <dbReference type="SAM" id="Phobius"/>
    </source>
</evidence>
<dbReference type="Pfam" id="PF17332">
    <property type="entry name" value="DUF5592"/>
    <property type="match status" value="1"/>
</dbReference>
<organism evidence="2 3">
    <name type="scientific">Zhenpiania hominis</name>
    <dbReference type="NCBI Taxonomy" id="2763644"/>
    <lineage>
        <taxon>Bacteria</taxon>
        <taxon>Bacillati</taxon>
        <taxon>Bacillota</taxon>
        <taxon>Clostridia</taxon>
        <taxon>Peptostreptococcales</taxon>
        <taxon>Anaerovoracaceae</taxon>
        <taxon>Zhenpiania</taxon>
    </lineage>
</organism>
<gene>
    <name evidence="2" type="ORF">H9L42_00315</name>
</gene>
<evidence type="ECO:0000313" key="3">
    <source>
        <dbReference type="Proteomes" id="UP000602647"/>
    </source>
</evidence>
<evidence type="ECO:0000313" key="2">
    <source>
        <dbReference type="EMBL" id="MBC6678273.1"/>
    </source>
</evidence>
<reference evidence="2" key="1">
    <citation type="submission" date="2020-08" db="EMBL/GenBank/DDBJ databases">
        <title>Genome public.</title>
        <authorList>
            <person name="Liu C."/>
            <person name="Sun Q."/>
        </authorList>
    </citation>
    <scope>NUCLEOTIDE SEQUENCE</scope>
    <source>
        <strain evidence="2">BX12</strain>
    </source>
</reference>
<keyword evidence="1" id="KW-0472">Membrane</keyword>
<keyword evidence="3" id="KW-1185">Reference proteome</keyword>
<dbReference type="EMBL" id="JACRYT010000001">
    <property type="protein sequence ID" value="MBC6678273.1"/>
    <property type="molecule type" value="Genomic_DNA"/>
</dbReference>
<feature type="transmembrane region" description="Helical" evidence="1">
    <location>
        <begin position="50"/>
        <end position="69"/>
    </location>
</feature>
<keyword evidence="1" id="KW-1133">Transmembrane helix</keyword>
<comment type="caution">
    <text evidence="2">The sequence shown here is derived from an EMBL/GenBank/DDBJ whole genome shotgun (WGS) entry which is preliminary data.</text>
</comment>
<dbReference type="InterPro" id="IPR020275">
    <property type="entry name" value="DUF5592"/>
</dbReference>
<dbReference type="Proteomes" id="UP000602647">
    <property type="component" value="Unassembled WGS sequence"/>
</dbReference>
<feature type="transmembrane region" description="Helical" evidence="1">
    <location>
        <begin position="21"/>
        <end position="44"/>
    </location>
</feature>